<dbReference type="NCBIfam" id="TIGR02174">
    <property type="entry name" value="CXXU_selWTH"/>
    <property type="match status" value="1"/>
</dbReference>
<keyword evidence="3" id="KW-1185">Reference proteome</keyword>
<organism evidence="2 3">
    <name type="scientific">Alkalibacillus salilacus</name>
    <dbReference type="NCBI Taxonomy" id="284582"/>
    <lineage>
        <taxon>Bacteria</taxon>
        <taxon>Bacillati</taxon>
        <taxon>Bacillota</taxon>
        <taxon>Bacilli</taxon>
        <taxon>Bacillales</taxon>
        <taxon>Bacillaceae</taxon>
        <taxon>Alkalibacillus</taxon>
    </lineage>
</organism>
<dbReference type="InterPro" id="IPR011893">
    <property type="entry name" value="Selenoprotein_Rdx-typ"/>
</dbReference>
<accession>A0ABT9VDB7</accession>
<dbReference type="InterPro" id="IPR036249">
    <property type="entry name" value="Thioredoxin-like_sf"/>
</dbReference>
<evidence type="ECO:0000256" key="1">
    <source>
        <dbReference type="ARBA" id="ARBA00023284"/>
    </source>
</evidence>
<protein>
    <submittedName>
        <fullName evidence="2">Selenoprotein W-related protein</fullName>
    </submittedName>
</protein>
<comment type="caution">
    <text evidence="2">The sequence shown here is derived from an EMBL/GenBank/DDBJ whole genome shotgun (WGS) entry which is preliminary data.</text>
</comment>
<dbReference type="Pfam" id="PF10262">
    <property type="entry name" value="Rdx"/>
    <property type="match status" value="1"/>
</dbReference>
<dbReference type="EMBL" id="JAUSTQ010000003">
    <property type="protein sequence ID" value="MDQ0158926.1"/>
    <property type="molecule type" value="Genomic_DNA"/>
</dbReference>
<dbReference type="Proteomes" id="UP001224359">
    <property type="component" value="Unassembled WGS sequence"/>
</dbReference>
<name>A0ABT9VDB7_9BACI</name>
<evidence type="ECO:0000313" key="3">
    <source>
        <dbReference type="Proteomes" id="UP001224359"/>
    </source>
</evidence>
<reference evidence="2 3" key="1">
    <citation type="submission" date="2023-07" db="EMBL/GenBank/DDBJ databases">
        <title>Genomic Encyclopedia of Type Strains, Phase IV (KMG-IV): sequencing the most valuable type-strain genomes for metagenomic binning, comparative biology and taxonomic classification.</title>
        <authorList>
            <person name="Goeker M."/>
        </authorList>
    </citation>
    <scope>NUCLEOTIDE SEQUENCE [LARGE SCALE GENOMIC DNA]</scope>
    <source>
        <strain evidence="2 3">DSM 16460</strain>
    </source>
</reference>
<evidence type="ECO:0000313" key="2">
    <source>
        <dbReference type="EMBL" id="MDQ0158926.1"/>
    </source>
</evidence>
<keyword evidence="1" id="KW-0676">Redox-active center</keyword>
<dbReference type="SUPFAM" id="SSF52833">
    <property type="entry name" value="Thioredoxin-like"/>
    <property type="match status" value="1"/>
</dbReference>
<proteinExistence type="predicted"/>
<dbReference type="Gene3D" id="3.40.30.10">
    <property type="entry name" value="Glutaredoxin"/>
    <property type="match status" value="1"/>
</dbReference>
<gene>
    <name evidence="2" type="ORF">J2S77_000890</name>
</gene>
<sequence>MKLIPSSGGAFEISVNDQKIYSKLDTGEFPDINAIINDMKS</sequence>